<feature type="compositionally biased region" description="Polar residues" evidence="1">
    <location>
        <begin position="270"/>
        <end position="293"/>
    </location>
</feature>
<name>A0A6G1GJS2_9PEZI</name>
<feature type="compositionally biased region" description="Low complexity" evidence="1">
    <location>
        <begin position="332"/>
        <end position="347"/>
    </location>
</feature>
<dbReference type="AlphaFoldDB" id="A0A6G1GJS2"/>
<keyword evidence="3" id="KW-1185">Reference proteome</keyword>
<proteinExistence type="predicted"/>
<protein>
    <submittedName>
        <fullName evidence="2">Uncharacterized protein</fullName>
    </submittedName>
</protein>
<evidence type="ECO:0000256" key="1">
    <source>
        <dbReference type="SAM" id="MobiDB-lite"/>
    </source>
</evidence>
<evidence type="ECO:0000313" key="3">
    <source>
        <dbReference type="Proteomes" id="UP000800041"/>
    </source>
</evidence>
<feature type="compositionally biased region" description="Polar residues" evidence="1">
    <location>
        <begin position="311"/>
        <end position="320"/>
    </location>
</feature>
<reference evidence="2" key="1">
    <citation type="journal article" date="2020" name="Stud. Mycol.">
        <title>101 Dothideomycetes genomes: a test case for predicting lifestyles and emergence of pathogens.</title>
        <authorList>
            <person name="Haridas S."/>
            <person name="Albert R."/>
            <person name="Binder M."/>
            <person name="Bloem J."/>
            <person name="Labutti K."/>
            <person name="Salamov A."/>
            <person name="Andreopoulos B."/>
            <person name="Baker S."/>
            <person name="Barry K."/>
            <person name="Bills G."/>
            <person name="Bluhm B."/>
            <person name="Cannon C."/>
            <person name="Castanera R."/>
            <person name="Culley D."/>
            <person name="Daum C."/>
            <person name="Ezra D."/>
            <person name="Gonzalez J."/>
            <person name="Henrissat B."/>
            <person name="Kuo A."/>
            <person name="Liang C."/>
            <person name="Lipzen A."/>
            <person name="Lutzoni F."/>
            <person name="Magnuson J."/>
            <person name="Mondo S."/>
            <person name="Nolan M."/>
            <person name="Ohm R."/>
            <person name="Pangilinan J."/>
            <person name="Park H.-J."/>
            <person name="Ramirez L."/>
            <person name="Alfaro M."/>
            <person name="Sun H."/>
            <person name="Tritt A."/>
            <person name="Yoshinaga Y."/>
            <person name="Zwiers L.-H."/>
            <person name="Turgeon B."/>
            <person name="Goodwin S."/>
            <person name="Spatafora J."/>
            <person name="Crous P."/>
            <person name="Grigoriev I."/>
        </authorList>
    </citation>
    <scope>NUCLEOTIDE SEQUENCE</scope>
    <source>
        <strain evidence="2">CBS 113979</strain>
    </source>
</reference>
<feature type="region of interest" description="Disordered" evidence="1">
    <location>
        <begin position="249"/>
        <end position="293"/>
    </location>
</feature>
<dbReference type="Proteomes" id="UP000800041">
    <property type="component" value="Unassembled WGS sequence"/>
</dbReference>
<feature type="compositionally biased region" description="Low complexity" evidence="1">
    <location>
        <begin position="249"/>
        <end position="269"/>
    </location>
</feature>
<gene>
    <name evidence="2" type="ORF">K402DRAFT_252858</name>
</gene>
<evidence type="ECO:0000313" key="2">
    <source>
        <dbReference type="EMBL" id="KAF1980997.1"/>
    </source>
</evidence>
<dbReference type="EMBL" id="ML977211">
    <property type="protein sequence ID" value="KAF1980997.1"/>
    <property type="molecule type" value="Genomic_DNA"/>
</dbReference>
<feature type="region of interest" description="Disordered" evidence="1">
    <location>
        <begin position="306"/>
        <end position="364"/>
    </location>
</feature>
<accession>A0A6G1GJS2</accession>
<sequence>MISLQNCISSFSFPTFERSPRSYLASSSSSSSSSSPSARFETKFLQKSYIPAFRVPVFKRSPWNSPASSLASLPSSRSSLSPLPKQTFKATPKLTKSIIRTATLSTLNDHRHAAFAQGRPWLDCAGLRRDVLGKVWDLADGLCLDGSDVVGCGADIEKGIGKDLSWMVNEKEAWEELLMEEKELKGRDPEDEEGDHSEEVKVWTEHTLKPLIIQICDEQTKIWEWAHFVENRLPLVDVEGFEYTGLRAASTSPSTAPPSLNLNPSPNSPDSATTPTSKQASGFDTASSSEPQQRSYHILPSMFDSRAASPIDSSPSQTSADLKHGDSPPSSPSLSFHSSSSSGLPQSYHTSPTQFESLDSQPASQEAFHASISFFSSQPSVETSQPSTETIHGHFVTLL</sequence>
<feature type="compositionally biased region" description="Polar residues" evidence="1">
    <location>
        <begin position="348"/>
        <end position="364"/>
    </location>
</feature>
<organism evidence="2 3">
    <name type="scientific">Aulographum hederae CBS 113979</name>
    <dbReference type="NCBI Taxonomy" id="1176131"/>
    <lineage>
        <taxon>Eukaryota</taxon>
        <taxon>Fungi</taxon>
        <taxon>Dikarya</taxon>
        <taxon>Ascomycota</taxon>
        <taxon>Pezizomycotina</taxon>
        <taxon>Dothideomycetes</taxon>
        <taxon>Pleosporomycetidae</taxon>
        <taxon>Aulographales</taxon>
        <taxon>Aulographaceae</taxon>
    </lineage>
</organism>